<dbReference type="GO" id="GO:0015562">
    <property type="term" value="F:efflux transmembrane transporter activity"/>
    <property type="evidence" value="ECO:0007669"/>
    <property type="project" value="InterPro"/>
</dbReference>
<dbReference type="Proteomes" id="UP000031838">
    <property type="component" value="Chromosome 2"/>
</dbReference>
<evidence type="ECO:0000313" key="4">
    <source>
        <dbReference type="EMBL" id="AJK48636.1"/>
    </source>
</evidence>
<name>A0A0B6S8P9_BURPL</name>
<dbReference type="GO" id="GO:0005886">
    <property type="term" value="C:plasma membrane"/>
    <property type="evidence" value="ECO:0007669"/>
    <property type="project" value="UniProtKB-SubCell"/>
</dbReference>
<organism evidence="4 5">
    <name type="scientific">Burkholderia plantarii</name>
    <dbReference type="NCBI Taxonomy" id="41899"/>
    <lineage>
        <taxon>Bacteria</taxon>
        <taxon>Pseudomonadati</taxon>
        <taxon>Pseudomonadota</taxon>
        <taxon>Betaproteobacteria</taxon>
        <taxon>Burkholderiales</taxon>
        <taxon>Burkholderiaceae</taxon>
        <taxon>Burkholderia</taxon>
    </lineage>
</organism>
<accession>A0A0B6S8P9</accession>
<evidence type="ECO:0000256" key="1">
    <source>
        <dbReference type="ARBA" id="ARBA00007613"/>
    </source>
</evidence>
<keyword evidence="2" id="KW-1134">Transmembrane beta strand</keyword>
<dbReference type="Gene3D" id="2.20.200.10">
    <property type="entry name" value="Outer membrane efflux proteins (OEP)"/>
    <property type="match status" value="1"/>
</dbReference>
<dbReference type="SUPFAM" id="SSF56954">
    <property type="entry name" value="Outer membrane efflux proteins (OEP)"/>
    <property type="match status" value="1"/>
</dbReference>
<evidence type="ECO:0000256" key="3">
    <source>
        <dbReference type="SAM" id="MobiDB-lite"/>
    </source>
</evidence>
<dbReference type="NCBIfam" id="TIGR01845">
    <property type="entry name" value="outer_NodT"/>
    <property type="match status" value="1"/>
</dbReference>
<keyword evidence="2" id="KW-0564">Palmitate</keyword>
<sequence length="512" mass="54126">MFRKLSLSPSRPLRAARSCTALLAVPGLLALGGCTVGPDYHPVASPLAPAYASQDALHTVQAQPAGAPVALDSWWLGFDDPVLTRLIDRVLAQNLDLAAAEARVAQARATAADAGAQMLPRLDVSGTAARQRQSLESPLGRIGSALPGYERNQSYTQLGLGASWEIDLAGGLHRRAQAASAEAQAAEALHAGSRVSVAAEAADAYFRLRGLQARIAIVDQQVEADGRLASLVRDRVHNGVATRRELAEAEARLARTRAQRPPLVAESARQTNRLDVLMGAAPGTYSAELAAPGAHFGVPGLPAEILPEALLRRRPDVVAAERRLAAGNAGIGEALAEYYPKVSLSGILGFEALDGPLFKSTAFQPGALAGLRWRLFDFGRVDAEVAQARGRYAEALASYRQTVLRAAEDVENAVTDWAQIGAQRAEVARQVEAEAQARRAARDAYEQGDASLVEVLLENQQWLEARGEQARLDADYARAAVATFRSLGGGWSPPGAQPTALAAAPREAAKAP</sequence>
<dbReference type="HOGENOM" id="CLU_012817_13_0_4"/>
<keyword evidence="2" id="KW-0812">Transmembrane</keyword>
<feature type="compositionally biased region" description="Low complexity" evidence="3">
    <location>
        <begin position="493"/>
        <end position="506"/>
    </location>
</feature>
<dbReference type="InterPro" id="IPR010131">
    <property type="entry name" value="MdtP/NodT-like"/>
</dbReference>
<gene>
    <name evidence="4" type="ORF">BGL_2c05520</name>
</gene>
<dbReference type="Gene3D" id="1.20.1600.10">
    <property type="entry name" value="Outer membrane efflux proteins (OEP)"/>
    <property type="match status" value="1"/>
</dbReference>
<feature type="region of interest" description="Disordered" evidence="3">
    <location>
        <begin position="488"/>
        <end position="512"/>
    </location>
</feature>
<dbReference type="KEGG" id="bgp:BGL_2c05520"/>
<evidence type="ECO:0000256" key="2">
    <source>
        <dbReference type="RuleBase" id="RU362097"/>
    </source>
</evidence>
<protein>
    <submittedName>
        <fullName evidence="4">RND efflux transporter, outer membrane factor (OMF) lipoprotein, NodT family</fullName>
    </submittedName>
</protein>
<keyword evidence="2 4" id="KW-0449">Lipoprotein</keyword>
<reference evidence="5" key="1">
    <citation type="submission" date="2011-03" db="EMBL/GenBank/DDBJ databases">
        <authorList>
            <person name="Voget S."/>
            <person name="Streit W.R."/>
            <person name="Jaeger K.E."/>
            <person name="Daniel R."/>
        </authorList>
    </citation>
    <scope>NUCLEOTIDE SEQUENCE [LARGE SCALE GENOMIC DNA]</scope>
    <source>
        <strain evidence="5">PG1</strain>
    </source>
</reference>
<comment type="similarity">
    <text evidence="1 2">Belongs to the outer membrane factor (OMF) (TC 1.B.17) family.</text>
</comment>
<comment type="subcellular location">
    <subcellularLocation>
        <location evidence="2">Cell membrane</location>
        <topology evidence="2">Lipid-anchor</topology>
    </subcellularLocation>
</comment>
<feature type="chain" id="PRO_5001434313" evidence="2">
    <location>
        <begin position="31"/>
        <end position="512"/>
    </location>
</feature>
<dbReference type="Pfam" id="PF02321">
    <property type="entry name" value="OEP"/>
    <property type="match status" value="2"/>
</dbReference>
<dbReference type="EMBL" id="CP002581">
    <property type="protein sequence ID" value="AJK48636.1"/>
    <property type="molecule type" value="Genomic_DNA"/>
</dbReference>
<dbReference type="OrthoDB" id="9770517at2"/>
<reference evidence="4 5" key="2">
    <citation type="journal article" date="2016" name="Appl. Microbiol. Biotechnol.">
        <title>Mutations improving production and secretion of extracellular lipase by Burkholderia glumae PG1.</title>
        <authorList>
            <person name="Knapp A."/>
            <person name="Voget S."/>
            <person name="Gao R."/>
            <person name="Zaburannyi N."/>
            <person name="Krysciak D."/>
            <person name="Breuer M."/>
            <person name="Hauer B."/>
            <person name="Streit W.R."/>
            <person name="Muller R."/>
            <person name="Daniel R."/>
            <person name="Jaeger K.E."/>
        </authorList>
    </citation>
    <scope>NUCLEOTIDE SEQUENCE [LARGE SCALE GENOMIC DNA]</scope>
    <source>
        <strain evidence="4 5">PG1</strain>
    </source>
</reference>
<dbReference type="RefSeq" id="WP_042627241.1">
    <property type="nucleotide sequence ID" value="NZ_CP002581.1"/>
</dbReference>
<dbReference type="AlphaFoldDB" id="A0A0B6S8P9"/>
<dbReference type="PROSITE" id="PS51257">
    <property type="entry name" value="PROKAR_LIPOPROTEIN"/>
    <property type="match status" value="1"/>
</dbReference>
<dbReference type="InterPro" id="IPR003423">
    <property type="entry name" value="OMP_efflux"/>
</dbReference>
<dbReference type="PANTHER" id="PTHR30203">
    <property type="entry name" value="OUTER MEMBRANE CATION EFFLUX PROTEIN"/>
    <property type="match status" value="1"/>
</dbReference>
<evidence type="ECO:0000313" key="5">
    <source>
        <dbReference type="Proteomes" id="UP000031838"/>
    </source>
</evidence>
<keyword evidence="2" id="KW-0732">Signal</keyword>
<proteinExistence type="inferred from homology"/>
<keyword evidence="2" id="KW-0472">Membrane</keyword>
<keyword evidence="5" id="KW-1185">Reference proteome</keyword>
<feature type="signal peptide" evidence="2">
    <location>
        <begin position="1"/>
        <end position="30"/>
    </location>
</feature>
<dbReference type="PANTHER" id="PTHR30203:SF25">
    <property type="entry name" value="OUTER MEMBRANE PROTEIN-RELATED"/>
    <property type="match status" value="1"/>
</dbReference>